<evidence type="ECO:0000256" key="1">
    <source>
        <dbReference type="SAM" id="MobiDB-lite"/>
    </source>
</evidence>
<dbReference type="EMBL" id="JBJQND010000011">
    <property type="protein sequence ID" value="KAL3862728.1"/>
    <property type="molecule type" value="Genomic_DNA"/>
</dbReference>
<gene>
    <name evidence="2" type="ORF">ACJMK2_008681</name>
</gene>
<accession>A0ABD3VNX1</accession>
<dbReference type="Proteomes" id="UP001634394">
    <property type="component" value="Unassembled WGS sequence"/>
</dbReference>
<feature type="compositionally biased region" description="Basic residues" evidence="1">
    <location>
        <begin position="58"/>
        <end position="72"/>
    </location>
</feature>
<proteinExistence type="predicted"/>
<dbReference type="AlphaFoldDB" id="A0ABD3VNX1"/>
<keyword evidence="3" id="KW-1185">Reference proteome</keyword>
<feature type="compositionally biased region" description="Polar residues" evidence="1">
    <location>
        <begin position="40"/>
        <end position="56"/>
    </location>
</feature>
<feature type="compositionally biased region" description="Basic residues" evidence="1">
    <location>
        <begin position="1"/>
        <end position="20"/>
    </location>
</feature>
<protein>
    <submittedName>
        <fullName evidence="2">Uncharacterized protein</fullName>
    </submittedName>
</protein>
<name>A0ABD3VNX1_SINWO</name>
<feature type="compositionally biased region" description="Polar residues" evidence="1">
    <location>
        <begin position="76"/>
        <end position="93"/>
    </location>
</feature>
<feature type="region of interest" description="Disordered" evidence="1">
    <location>
        <begin position="1"/>
        <end position="119"/>
    </location>
</feature>
<evidence type="ECO:0000313" key="2">
    <source>
        <dbReference type="EMBL" id="KAL3862728.1"/>
    </source>
</evidence>
<sequence>MTPHHRTRPTRHKKAHRSRGLHVTVHGQHVTRKHTEVEDSTSLYTANTSQESTQKSRTPFHRTRPTRHKKAHRSQDSTSPYTANTSQESTQKSRTSHHRTLPTCHKKAHRSRELHVTKL</sequence>
<evidence type="ECO:0000313" key="3">
    <source>
        <dbReference type="Proteomes" id="UP001634394"/>
    </source>
</evidence>
<reference evidence="2 3" key="1">
    <citation type="submission" date="2024-11" db="EMBL/GenBank/DDBJ databases">
        <title>Chromosome-level genome assembly of the freshwater bivalve Anodonta woodiana.</title>
        <authorList>
            <person name="Chen X."/>
        </authorList>
    </citation>
    <scope>NUCLEOTIDE SEQUENCE [LARGE SCALE GENOMIC DNA]</scope>
    <source>
        <strain evidence="2">MN2024</strain>
        <tissue evidence="2">Gills</tissue>
    </source>
</reference>
<comment type="caution">
    <text evidence="2">The sequence shown here is derived from an EMBL/GenBank/DDBJ whole genome shotgun (WGS) entry which is preliminary data.</text>
</comment>
<feature type="compositionally biased region" description="Basic residues" evidence="1">
    <location>
        <begin position="94"/>
        <end position="110"/>
    </location>
</feature>
<organism evidence="2 3">
    <name type="scientific">Sinanodonta woodiana</name>
    <name type="common">Chinese pond mussel</name>
    <name type="synonym">Anodonta woodiana</name>
    <dbReference type="NCBI Taxonomy" id="1069815"/>
    <lineage>
        <taxon>Eukaryota</taxon>
        <taxon>Metazoa</taxon>
        <taxon>Spiralia</taxon>
        <taxon>Lophotrochozoa</taxon>
        <taxon>Mollusca</taxon>
        <taxon>Bivalvia</taxon>
        <taxon>Autobranchia</taxon>
        <taxon>Heteroconchia</taxon>
        <taxon>Palaeoheterodonta</taxon>
        <taxon>Unionida</taxon>
        <taxon>Unionoidea</taxon>
        <taxon>Unionidae</taxon>
        <taxon>Unioninae</taxon>
        <taxon>Sinanodonta</taxon>
    </lineage>
</organism>